<reference evidence="2 3" key="1">
    <citation type="submission" date="2023-07" db="EMBL/GenBank/DDBJ databases">
        <title>Sorghum-associated microbial communities from plants grown in Nebraska, USA.</title>
        <authorList>
            <person name="Schachtman D."/>
        </authorList>
    </citation>
    <scope>NUCLEOTIDE SEQUENCE [LARGE SCALE GENOMIC DNA]</scope>
    <source>
        <strain evidence="2 3">DS1709</strain>
    </source>
</reference>
<dbReference type="Proteomes" id="UP001184853">
    <property type="component" value="Unassembled WGS sequence"/>
</dbReference>
<keyword evidence="1" id="KW-0812">Transmembrane</keyword>
<name>A0ABU1L9V1_9FLAO</name>
<sequence>MNNKFDDKIVEKIITDTRYFVIFVLIVASMFGLVLQKCTKDSNESQMLLTSLRKTLEYQKYAVIINKGINSENRNIPYIVFSDKEQLDIGDNFYKLIEEGDSISKKRSTTIYYIYRNKQIFKYDYLEDYLGNYNE</sequence>
<comment type="caution">
    <text evidence="2">The sequence shown here is derived from an EMBL/GenBank/DDBJ whole genome shotgun (WGS) entry which is preliminary data.</text>
</comment>
<evidence type="ECO:0000313" key="2">
    <source>
        <dbReference type="EMBL" id="MDR6403487.1"/>
    </source>
</evidence>
<dbReference type="EMBL" id="JAVDQS010000001">
    <property type="protein sequence ID" value="MDR6403487.1"/>
    <property type="molecule type" value="Genomic_DNA"/>
</dbReference>
<gene>
    <name evidence="2" type="ORF">J2781_000391</name>
</gene>
<feature type="transmembrane region" description="Helical" evidence="1">
    <location>
        <begin position="20"/>
        <end position="38"/>
    </location>
</feature>
<protein>
    <submittedName>
        <fullName evidence="2">Uncharacterized protein</fullName>
    </submittedName>
</protein>
<keyword evidence="1" id="KW-1133">Transmembrane helix</keyword>
<evidence type="ECO:0000313" key="3">
    <source>
        <dbReference type="Proteomes" id="UP001184853"/>
    </source>
</evidence>
<keyword evidence="1" id="KW-0472">Membrane</keyword>
<accession>A0ABU1L9V1</accession>
<organism evidence="2 3">
    <name type="scientific">Chryseobacterium geocarposphaerae</name>
    <dbReference type="NCBI Taxonomy" id="1416776"/>
    <lineage>
        <taxon>Bacteria</taxon>
        <taxon>Pseudomonadati</taxon>
        <taxon>Bacteroidota</taxon>
        <taxon>Flavobacteriia</taxon>
        <taxon>Flavobacteriales</taxon>
        <taxon>Weeksellaceae</taxon>
        <taxon>Chryseobacterium group</taxon>
        <taxon>Chryseobacterium</taxon>
    </lineage>
</organism>
<evidence type="ECO:0000256" key="1">
    <source>
        <dbReference type="SAM" id="Phobius"/>
    </source>
</evidence>
<dbReference type="RefSeq" id="WP_115981806.1">
    <property type="nucleotide sequence ID" value="NZ_JAVDQS010000001.1"/>
</dbReference>
<keyword evidence="3" id="KW-1185">Reference proteome</keyword>
<proteinExistence type="predicted"/>